<evidence type="ECO:0000313" key="4">
    <source>
        <dbReference type="EMBL" id="TLS51876.1"/>
    </source>
</evidence>
<dbReference type="InterPro" id="IPR022627">
    <property type="entry name" value="DUF3502"/>
</dbReference>
<feature type="compositionally biased region" description="Low complexity" evidence="1">
    <location>
        <begin position="44"/>
        <end position="56"/>
    </location>
</feature>
<gene>
    <name evidence="4" type="ORF">FE782_13295</name>
</gene>
<feature type="domain" description="DUF3502" evidence="3">
    <location>
        <begin position="439"/>
        <end position="507"/>
    </location>
</feature>
<name>A0A5R9GC22_9BACL</name>
<dbReference type="PANTHER" id="PTHR43649:SF17">
    <property type="entry name" value="ABC TRANSPORTER SOLUTE BINDING PROTEIN-SUGAR TRANSPORT"/>
    <property type="match status" value="1"/>
</dbReference>
<feature type="transmembrane region" description="Helical" evidence="2">
    <location>
        <begin position="7"/>
        <end position="25"/>
    </location>
</feature>
<dbReference type="PROSITE" id="PS51257">
    <property type="entry name" value="PROKAR_LIPOPROTEIN"/>
    <property type="match status" value="1"/>
</dbReference>
<dbReference type="InterPro" id="IPR050490">
    <property type="entry name" value="Bact_solute-bd_prot1"/>
</dbReference>
<dbReference type="Pfam" id="PF01547">
    <property type="entry name" value="SBP_bac_1"/>
    <property type="match status" value="1"/>
</dbReference>
<accession>A0A5R9GC22</accession>
<evidence type="ECO:0000256" key="2">
    <source>
        <dbReference type="SAM" id="Phobius"/>
    </source>
</evidence>
<dbReference type="Pfam" id="PF12010">
    <property type="entry name" value="DUF3502"/>
    <property type="match status" value="1"/>
</dbReference>
<dbReference type="RefSeq" id="WP_138194584.1">
    <property type="nucleotide sequence ID" value="NZ_VCIW01000007.1"/>
</dbReference>
<dbReference type="Proteomes" id="UP000309676">
    <property type="component" value="Unassembled WGS sequence"/>
</dbReference>
<organism evidence="4 5">
    <name type="scientific">Paenibacillus antri</name>
    <dbReference type="NCBI Taxonomy" id="2582848"/>
    <lineage>
        <taxon>Bacteria</taxon>
        <taxon>Bacillati</taxon>
        <taxon>Bacillota</taxon>
        <taxon>Bacilli</taxon>
        <taxon>Bacillales</taxon>
        <taxon>Paenibacillaceae</taxon>
        <taxon>Paenibacillus</taxon>
    </lineage>
</organism>
<evidence type="ECO:0000256" key="1">
    <source>
        <dbReference type="SAM" id="MobiDB-lite"/>
    </source>
</evidence>
<keyword evidence="5" id="KW-1185">Reference proteome</keyword>
<feature type="region of interest" description="Disordered" evidence="1">
    <location>
        <begin position="34"/>
        <end position="56"/>
    </location>
</feature>
<comment type="caution">
    <text evidence="4">The sequence shown here is derived from an EMBL/GenBank/DDBJ whole genome shotgun (WGS) entry which is preliminary data.</text>
</comment>
<keyword evidence="2" id="KW-1133">Transmembrane helix</keyword>
<sequence length="512" mass="57212">MYQTKKLWYSIGWIATIVAMLVLVACSGAPASEPQDGASPSVGTESGATPEPTAPAEEALPEVELTWYVPQGEMQTDYAAVEQAINEYIKPKINATLKLKPIIFASYPEKMNTIISAGEAFDLLWVANWSFIYQDVANKGALLELDGLLDEYGAEFRDSLPDVAWEDVKLDGKIYGVPNYQIAASTYGFAIQKQYAEKYNLDTSAIKSFADLEPFLETIKQNEPDLIPYTTDTDFRGTMYGYLKGPSEIHVKAGDPTYTVVDYVQTPEFMQHYERLHSWYNKGYINKDAATTPLMDTLKTGKVVVRFEPTLKPGGEVEEKLKNGGNDVVFAPLWEVEFTGVTSTMTAISKTSKNPERAMMFLNLVNTDPTLFNLLANGVEGKHYEKLDEKTIRIVKEGGYAPNADWVFGNVTNGYLQEGKAPDTWEKTIEMNETAKVPPLYGFKYDKNPVKTEEANIAAVTKEFRAAVFTGTVDPKEYIPKWTEARKKAGIDVILAEQQRQLDAWLKEKGMK</sequence>
<evidence type="ECO:0000313" key="5">
    <source>
        <dbReference type="Proteomes" id="UP000309676"/>
    </source>
</evidence>
<dbReference type="AlphaFoldDB" id="A0A5R9GC22"/>
<protein>
    <submittedName>
        <fullName evidence="4">DUF3502 domain-containing protein</fullName>
    </submittedName>
</protein>
<dbReference type="SUPFAM" id="SSF53850">
    <property type="entry name" value="Periplasmic binding protein-like II"/>
    <property type="match status" value="1"/>
</dbReference>
<dbReference type="PANTHER" id="PTHR43649">
    <property type="entry name" value="ARABINOSE-BINDING PROTEIN-RELATED"/>
    <property type="match status" value="1"/>
</dbReference>
<reference evidence="4 5" key="1">
    <citation type="submission" date="2019-05" db="EMBL/GenBank/DDBJ databases">
        <authorList>
            <person name="Narsing Rao M.P."/>
            <person name="Li W.J."/>
        </authorList>
    </citation>
    <scope>NUCLEOTIDE SEQUENCE [LARGE SCALE GENOMIC DNA]</scope>
    <source>
        <strain evidence="4 5">SYSU_K30003</strain>
    </source>
</reference>
<keyword evidence="2" id="KW-0472">Membrane</keyword>
<dbReference type="OrthoDB" id="7936627at2"/>
<keyword evidence="2" id="KW-0812">Transmembrane</keyword>
<dbReference type="EMBL" id="VCIW01000007">
    <property type="protein sequence ID" value="TLS51876.1"/>
    <property type="molecule type" value="Genomic_DNA"/>
</dbReference>
<dbReference type="Gene3D" id="3.40.190.10">
    <property type="entry name" value="Periplasmic binding protein-like II"/>
    <property type="match status" value="1"/>
</dbReference>
<proteinExistence type="predicted"/>
<evidence type="ECO:0000259" key="3">
    <source>
        <dbReference type="Pfam" id="PF12010"/>
    </source>
</evidence>
<dbReference type="InterPro" id="IPR006059">
    <property type="entry name" value="SBP"/>
</dbReference>